<reference evidence="2" key="1">
    <citation type="journal article" date="2023" name="G3 (Bethesda)">
        <title>Genome assembly and association tests identify interacting loci associated with vigor, precocity, and sex in interspecific pistachio rootstocks.</title>
        <authorList>
            <person name="Palmer W."/>
            <person name="Jacygrad E."/>
            <person name="Sagayaradj S."/>
            <person name="Cavanaugh K."/>
            <person name="Han R."/>
            <person name="Bertier L."/>
            <person name="Beede B."/>
            <person name="Kafkas S."/>
            <person name="Golino D."/>
            <person name="Preece J."/>
            <person name="Michelmore R."/>
        </authorList>
    </citation>
    <scope>NUCLEOTIDE SEQUENCE [LARGE SCALE GENOMIC DNA]</scope>
</reference>
<dbReference type="Proteomes" id="UP001163603">
    <property type="component" value="Chromosome 1"/>
</dbReference>
<dbReference type="EMBL" id="CM047736">
    <property type="protein sequence ID" value="KAJ0053934.1"/>
    <property type="molecule type" value="Genomic_DNA"/>
</dbReference>
<protein>
    <submittedName>
        <fullName evidence="1">Uncharacterized protein</fullName>
    </submittedName>
</protein>
<proteinExistence type="predicted"/>
<keyword evidence="2" id="KW-1185">Reference proteome</keyword>
<comment type="caution">
    <text evidence="1">The sequence shown here is derived from an EMBL/GenBank/DDBJ whole genome shotgun (WGS) entry which is preliminary data.</text>
</comment>
<sequence length="1136" mass="125702">MAMLHQTSSSLYLLKCEVPEMGLLLKYLRVLGVCFVLMVVGALNSAHSAVLLLFTRAPSARSRFSTAVFEYSIRRPDGSNACKNNGCSVHCELDGKILKQCPSDVIVFKNLSVNHEHRFLLNVTTFSGERNSSAYSWFIDTIPPTATILSKQNYTNAERITIDIKFSETCAGTGGFKCLNSSNCDVIINGPAHIDVSSLKIIKPNIKYKLDIILPMESIYGRVIEDQFWLIYGCPFLPMSWSLMGSPELSSQPNKMEDLELFLDFSLPIMNSTEQVLKAFRLNSGSLIVIHHRCHMNRRFTFKLTNIPKTEIITVELQAGSLIGITGTPVSPVPSLTFLYDSAKPRVGLSTSSPSITKEPNINVIVEFTKPVFGFEASMVDVDGGRLTRQAFSQNVVSISIPAGKVNDVSGNQNSASNTLEVKHYSTPAISTALHSFVTAGILSTSLTAAILSLSSANLGTIGNLYSGSTNFMASDASMNLNGMVGHLQVFVLSDWLLTNQPIEYSETTKGLRWLIPRQKLPWRKNNDSVWPNHVYLAEEQASKQFRYQPIECSHGRSYHHLTGLSLTKSYPQHELLFPPEIDPKFGGLFGRHNISMKNTPYGLLLNSSEYITYFLRGEPLSASNVVKKLENYKGWQDLGMNLFWLGVGCGSLLIIHFLTLLFLRWRIGTPAHGMISVPRFALFLLILMLPCICQSSAFVIRGGTTGGIITGALLLAIPAALILSVCLFLVTAIFFGSFAQYKEIRYVALKEPWYTKLWFFFTGRPAIGKWFYREGLPSSFFPLFGVLFENRKGPPLFVFVNENDPNTIPKWTESNQSGIGRMRAISSDDSNEDIRIPTSGRLLGCAKSSYIVLDLLRRISMGVICGAYPSNKLSQTLFALTITLIQFMCLFTLKPYIRRGVQVVECISLLCEVGVFGLCVRLNGSNPTEAKTLGLLMLGLLFLTFVSQLINEWYAIIKSILRLAQPQKNSFRLGLKFAVKGLVLPFLPRKYWSRVIPGSSKPITGLASVPPQSPETEYVRRNTRGPSTDPFSAMTATVVPVLSPGSPGLNVIQTTGFTPGDTSIMQQRVAEGKRAKGLKIESKNEMKKLRELAKASFCGDSTGEGASTSYAFRLQSHSPETLLDNPEASTSKFRR</sequence>
<evidence type="ECO:0000313" key="2">
    <source>
        <dbReference type="Proteomes" id="UP001163603"/>
    </source>
</evidence>
<organism evidence="1 2">
    <name type="scientific">Pistacia integerrima</name>
    <dbReference type="NCBI Taxonomy" id="434235"/>
    <lineage>
        <taxon>Eukaryota</taxon>
        <taxon>Viridiplantae</taxon>
        <taxon>Streptophyta</taxon>
        <taxon>Embryophyta</taxon>
        <taxon>Tracheophyta</taxon>
        <taxon>Spermatophyta</taxon>
        <taxon>Magnoliopsida</taxon>
        <taxon>eudicotyledons</taxon>
        <taxon>Gunneridae</taxon>
        <taxon>Pentapetalae</taxon>
        <taxon>rosids</taxon>
        <taxon>malvids</taxon>
        <taxon>Sapindales</taxon>
        <taxon>Anacardiaceae</taxon>
        <taxon>Pistacia</taxon>
    </lineage>
</organism>
<name>A0ACC0ZLP2_9ROSI</name>
<accession>A0ACC0ZLP2</accession>
<evidence type="ECO:0000313" key="1">
    <source>
        <dbReference type="EMBL" id="KAJ0053934.1"/>
    </source>
</evidence>
<gene>
    <name evidence="1" type="ORF">Pint_03003</name>
</gene>